<evidence type="ECO:0000256" key="6">
    <source>
        <dbReference type="ARBA" id="ARBA00023163"/>
    </source>
</evidence>
<evidence type="ECO:0000256" key="4">
    <source>
        <dbReference type="ARBA" id="ARBA00023015"/>
    </source>
</evidence>
<keyword evidence="7 9" id="KW-0539">Nucleus</keyword>
<name>A0A0G2J3U6_9EURO</name>
<evidence type="ECO:0000256" key="7">
    <source>
        <dbReference type="ARBA" id="ARBA00023242"/>
    </source>
</evidence>
<dbReference type="EMBL" id="LCZI01000671">
    <property type="protein sequence ID" value="KKZ65314.1"/>
    <property type="molecule type" value="Genomic_DNA"/>
</dbReference>
<accession>A0A0G2J3U6</accession>
<comment type="subcellular location">
    <subcellularLocation>
        <location evidence="1 9">Nucleus</location>
    </subcellularLocation>
</comment>
<comment type="function">
    <text evidence="9">Component of the Mediator complex, a coactivator involved in the regulated transcription of nearly all RNA polymerase II-dependent genes. Mediator functions as a bridge to convey information from gene-specific regulatory proteins to the basal RNA polymerase II transcription machinery. Mediator is recruited to promoters by direct interactions with regulatory proteins and serves as a scaffold for the assembly of a functional preinitiation complex with RNA polymerase II and the general transcription factors.</text>
</comment>
<feature type="region of interest" description="Disordered" evidence="10">
    <location>
        <begin position="357"/>
        <end position="452"/>
    </location>
</feature>
<evidence type="ECO:0000256" key="9">
    <source>
        <dbReference type="RuleBase" id="RU364151"/>
    </source>
</evidence>
<dbReference type="VEuPathDB" id="FungiDB:EMCG_08830"/>
<dbReference type="InterPro" id="IPR013942">
    <property type="entry name" value="Mediator_Med19_fun"/>
</dbReference>
<evidence type="ECO:0000256" key="5">
    <source>
        <dbReference type="ARBA" id="ARBA00023159"/>
    </source>
</evidence>
<evidence type="ECO:0000313" key="11">
    <source>
        <dbReference type="EMBL" id="KKZ65314.1"/>
    </source>
</evidence>
<keyword evidence="4 9" id="KW-0805">Transcription regulation</keyword>
<comment type="subunit">
    <text evidence="9">Component of the Mediator complex.</text>
</comment>
<evidence type="ECO:0000256" key="2">
    <source>
        <dbReference type="ARBA" id="ARBA00009259"/>
    </source>
</evidence>
<dbReference type="GO" id="GO:0016592">
    <property type="term" value="C:mediator complex"/>
    <property type="evidence" value="ECO:0007669"/>
    <property type="project" value="InterPro"/>
</dbReference>
<proteinExistence type="inferred from homology"/>
<keyword evidence="5 9" id="KW-0010">Activator</keyword>
<protein>
    <recommendedName>
        <fullName evidence="3 9">Mediator of RNA polymerase II transcription subunit 19</fullName>
    </recommendedName>
    <alternativeName>
        <fullName evidence="8 9">Mediator complex subunit 19</fullName>
    </alternativeName>
</protein>
<comment type="similarity">
    <text evidence="2 9">Belongs to the Mediator complex subunit 19 family.</text>
</comment>
<feature type="compositionally biased region" description="Basic and acidic residues" evidence="10">
    <location>
        <begin position="155"/>
        <end position="167"/>
    </location>
</feature>
<dbReference type="Pfam" id="PF08633">
    <property type="entry name" value="Rox3"/>
    <property type="match status" value="1"/>
</dbReference>
<gene>
    <name evidence="9" type="primary">MED19</name>
    <name evidence="11" type="ORF">EMCG_08830</name>
</gene>
<feature type="region of interest" description="Disordered" evidence="10">
    <location>
        <begin position="1"/>
        <end position="176"/>
    </location>
</feature>
<feature type="compositionally biased region" description="Low complexity" evidence="10">
    <location>
        <begin position="71"/>
        <end position="110"/>
    </location>
</feature>
<evidence type="ECO:0000313" key="12">
    <source>
        <dbReference type="Proteomes" id="UP000034164"/>
    </source>
</evidence>
<feature type="compositionally biased region" description="Low complexity" evidence="10">
    <location>
        <begin position="1"/>
        <end position="12"/>
    </location>
</feature>
<dbReference type="OrthoDB" id="2160599at2759"/>
<keyword evidence="6 9" id="KW-0804">Transcription</keyword>
<dbReference type="GO" id="GO:0003712">
    <property type="term" value="F:transcription coregulator activity"/>
    <property type="evidence" value="ECO:0007669"/>
    <property type="project" value="InterPro"/>
</dbReference>
<evidence type="ECO:0000256" key="1">
    <source>
        <dbReference type="ARBA" id="ARBA00004123"/>
    </source>
</evidence>
<evidence type="ECO:0000256" key="8">
    <source>
        <dbReference type="ARBA" id="ARBA00032018"/>
    </source>
</evidence>
<organism evidence="11 12">
    <name type="scientific">[Emmonsia] crescens</name>
    <dbReference type="NCBI Taxonomy" id="73230"/>
    <lineage>
        <taxon>Eukaryota</taxon>
        <taxon>Fungi</taxon>
        <taxon>Dikarya</taxon>
        <taxon>Ascomycota</taxon>
        <taxon>Pezizomycotina</taxon>
        <taxon>Eurotiomycetes</taxon>
        <taxon>Eurotiomycetidae</taxon>
        <taxon>Onygenales</taxon>
        <taxon>Ajellomycetaceae</taxon>
        <taxon>Emergomyces</taxon>
    </lineage>
</organism>
<feature type="compositionally biased region" description="Polar residues" evidence="10">
    <location>
        <begin position="368"/>
        <end position="384"/>
    </location>
</feature>
<dbReference type="AlphaFoldDB" id="A0A0G2J3U6"/>
<dbReference type="Proteomes" id="UP000034164">
    <property type="component" value="Unassembled WGS sequence"/>
</dbReference>
<feature type="compositionally biased region" description="Polar residues" evidence="10">
    <location>
        <begin position="52"/>
        <end position="70"/>
    </location>
</feature>
<comment type="caution">
    <text evidence="11">The sequence shown here is derived from an EMBL/GenBank/DDBJ whole genome shotgun (WGS) entry which is preliminary data.</text>
</comment>
<reference evidence="12" key="1">
    <citation type="journal article" date="2015" name="PLoS Genet.">
        <title>The dynamic genome and transcriptome of the human fungal pathogen Blastomyces and close relative Emmonsia.</title>
        <authorList>
            <person name="Munoz J.F."/>
            <person name="Gauthier G.M."/>
            <person name="Desjardins C.A."/>
            <person name="Gallo J.E."/>
            <person name="Holder J."/>
            <person name="Sullivan T.D."/>
            <person name="Marty A.J."/>
            <person name="Carmen J.C."/>
            <person name="Chen Z."/>
            <person name="Ding L."/>
            <person name="Gujja S."/>
            <person name="Magrini V."/>
            <person name="Misas E."/>
            <person name="Mitreva M."/>
            <person name="Priest M."/>
            <person name="Saif S."/>
            <person name="Whiston E.A."/>
            <person name="Young S."/>
            <person name="Zeng Q."/>
            <person name="Goldman W.E."/>
            <person name="Mardis E.R."/>
            <person name="Taylor J.W."/>
            <person name="McEwen J.G."/>
            <person name="Clay O.K."/>
            <person name="Klein B.S."/>
            <person name="Cuomo C.A."/>
        </authorList>
    </citation>
    <scope>NUCLEOTIDE SEQUENCE [LARGE SCALE GENOMIC DNA]</scope>
    <source>
        <strain evidence="12">UAMH 3008</strain>
    </source>
</reference>
<evidence type="ECO:0000256" key="10">
    <source>
        <dbReference type="SAM" id="MobiDB-lite"/>
    </source>
</evidence>
<evidence type="ECO:0000256" key="3">
    <source>
        <dbReference type="ARBA" id="ARBA00019615"/>
    </source>
</evidence>
<sequence length="464" mass="49713">MSHIPPSSSSHAGPPPSPSSPAVDTAKSHQLHQQNHPKDQTPHTPTSPPLMSVSTQNYASSFSTTQTSPAQTLQPASLSSPPSSIAMSTQVSQQPTVTSTTSFPTPASSVGGHFANNHTMDETESTSKNATADPRKDGESFMGKESGLDFMDIDTSGHRRTDHDRQKKGSGRNLDENTMDLDCRAASSLQEEDLNLAALQQDIGAAFHLCKSSYTASGPNPSLDLVSLYGLGPVAASVARTDPVTGEKINRLRKSYEGKIKGLGLAGRNKPVKAEPGAPGGLRYLTLWPEEEWQNQKVYGKDIKVAEPDSAFFRQQLKAMKMEPGTLPNHEFWEDALGHEKPVKVIAATDLSMGKTAGPFPGSVRQPMHTNGSPAMISTPTAENTRPKRSGKKRSYNDSSFVGYGEGFPDDEADLESGRYSNSEEGGRGQGKKKRKKDHISAVSPTFTERSGSYGVGMFGVGAR</sequence>
<dbReference type="GO" id="GO:0006357">
    <property type="term" value="P:regulation of transcription by RNA polymerase II"/>
    <property type="evidence" value="ECO:0007669"/>
    <property type="project" value="InterPro"/>
</dbReference>